<dbReference type="OrthoDB" id="9800417at2"/>
<name>A0A0W0SWK9_9GAMM</name>
<dbReference type="EC" id="3.1.21.-" evidence="2"/>
<keyword evidence="2" id="KW-0378">Hydrolase</keyword>
<keyword evidence="3" id="KW-1185">Reference proteome</keyword>
<dbReference type="STRING" id="1212489.Ldro_1303"/>
<evidence type="ECO:0000256" key="1">
    <source>
        <dbReference type="SAM" id="SignalP"/>
    </source>
</evidence>
<evidence type="ECO:0000313" key="3">
    <source>
        <dbReference type="Proteomes" id="UP000054736"/>
    </source>
</evidence>
<keyword evidence="1" id="KW-0732">Signal</keyword>
<dbReference type="AlphaFoldDB" id="A0A0W0SWK9"/>
<keyword evidence="2" id="KW-0540">Nuclease</keyword>
<dbReference type="GO" id="GO:0004519">
    <property type="term" value="F:endonuclease activity"/>
    <property type="evidence" value="ECO:0007669"/>
    <property type="project" value="UniProtKB-KW"/>
</dbReference>
<dbReference type="Proteomes" id="UP000054736">
    <property type="component" value="Unassembled WGS sequence"/>
</dbReference>
<dbReference type="RefSeq" id="WP_131764222.1">
    <property type="nucleotide sequence ID" value="NZ_CAAAIU010000002.1"/>
</dbReference>
<comment type="caution">
    <text evidence="2">The sequence shown here is derived from an EMBL/GenBank/DDBJ whole genome shotgun (WGS) entry which is preliminary data.</text>
</comment>
<proteinExistence type="predicted"/>
<sequence length="86" mass="9973">MVQQCTIIRRLFLMAMLLPGVAFVYANPPANFTQAKKKAEIIFRTNRSTLYCDCTYNEKNQIDLLSFQMQEAAVKSRRASRVEYDT</sequence>
<dbReference type="GO" id="GO:0016787">
    <property type="term" value="F:hydrolase activity"/>
    <property type="evidence" value="ECO:0007669"/>
    <property type="project" value="UniProtKB-KW"/>
</dbReference>
<organism evidence="2 3">
    <name type="scientific">Legionella drozanskii LLAP-1</name>
    <dbReference type="NCBI Taxonomy" id="1212489"/>
    <lineage>
        <taxon>Bacteria</taxon>
        <taxon>Pseudomonadati</taxon>
        <taxon>Pseudomonadota</taxon>
        <taxon>Gammaproteobacteria</taxon>
        <taxon>Legionellales</taxon>
        <taxon>Legionellaceae</taxon>
        <taxon>Legionella</taxon>
    </lineage>
</organism>
<feature type="chain" id="PRO_5006912450" evidence="1">
    <location>
        <begin position="27"/>
        <end position="86"/>
    </location>
</feature>
<dbReference type="EMBL" id="LNXY01000020">
    <property type="protein sequence ID" value="KTC87684.1"/>
    <property type="molecule type" value="Genomic_DNA"/>
</dbReference>
<feature type="signal peptide" evidence="1">
    <location>
        <begin position="1"/>
        <end position="26"/>
    </location>
</feature>
<dbReference type="PATRIC" id="fig|1212489.4.peg.1372"/>
<reference evidence="2 3" key="1">
    <citation type="submission" date="2015-11" db="EMBL/GenBank/DDBJ databases">
        <title>Genomic analysis of 38 Legionella species identifies large and diverse effector repertoires.</title>
        <authorList>
            <person name="Burstein D."/>
            <person name="Amaro F."/>
            <person name="Zusman T."/>
            <person name="Lifshitz Z."/>
            <person name="Cohen O."/>
            <person name="Gilbert J.A."/>
            <person name="Pupko T."/>
            <person name="Shuman H.A."/>
            <person name="Segal G."/>
        </authorList>
    </citation>
    <scope>NUCLEOTIDE SEQUENCE [LARGE SCALE GENOMIC DNA]</scope>
    <source>
        <strain evidence="2 3">ATCC 700990</strain>
    </source>
</reference>
<protein>
    <submittedName>
        <fullName evidence="2">Putative endonuclease-1</fullName>
        <ecNumber evidence="2">3.1.21.-</ecNumber>
    </submittedName>
</protein>
<keyword evidence="2" id="KW-0255">Endonuclease</keyword>
<accession>A0A0W0SWK9</accession>
<evidence type="ECO:0000313" key="2">
    <source>
        <dbReference type="EMBL" id="KTC87684.1"/>
    </source>
</evidence>
<gene>
    <name evidence="2" type="ORF">Ldro_1303</name>
</gene>